<dbReference type="OrthoDB" id="9767568at2"/>
<evidence type="ECO:0000256" key="5">
    <source>
        <dbReference type="ARBA" id="ARBA00023136"/>
    </source>
</evidence>
<dbReference type="PANTHER" id="PTHR13929">
    <property type="entry name" value="1,4-DIHYDROXY-2-NAPHTHOATE OCTAPRENYLTRANSFERASE"/>
    <property type="match status" value="1"/>
</dbReference>
<dbReference type="GO" id="GO:0042371">
    <property type="term" value="P:vitamin K biosynthetic process"/>
    <property type="evidence" value="ECO:0007669"/>
    <property type="project" value="TreeGrafter"/>
</dbReference>
<dbReference type="Proteomes" id="UP000236146">
    <property type="component" value="Unassembled WGS sequence"/>
</dbReference>
<dbReference type="RefSeq" id="WP_103085100.1">
    <property type="nucleotide sequence ID" value="NZ_MNLH01000009.1"/>
</dbReference>
<proteinExistence type="predicted"/>
<dbReference type="NCBIfam" id="TIGR00751">
    <property type="entry name" value="menA"/>
    <property type="match status" value="1"/>
</dbReference>
<feature type="transmembrane region" description="Helical" evidence="7">
    <location>
        <begin position="122"/>
        <end position="140"/>
    </location>
</feature>
<gene>
    <name evidence="8" type="primary">menA</name>
    <name evidence="8" type="ORF">BFS05_06240</name>
</gene>
<sequence length="379" mass="41019">MNNIKFWLKGARVYTLPIGLVPVIMAVVVAIRMTKYASCKITSANITQFIIQSIFCIGVVLFLQISVNYANDYCDGIKGLDDKRYLRAVGNNNSGNANNASKKSLCDVSWKLADAGITRNKVRNAMIITALLGCVCGLIVTYLSGLWYLVIVGILCLAAAWFYAGGKHPYGYRGLGEVSAFTFFGPVAFIGTLCAISYGIGVSSHVTFSSPWLVIACFAMSCIPGGCSACLMMINNLRDISTDKEHGKITVMVKIGEKAGQNLCSAFVAMILILMVFYDVASIVFPSVLPSAWYFNCAKESGFISSGAGVLAADLMSNSLRFPLLIVQCIMQLIILVFMFIKGFALIRVLHKSDYRSAFPLCVAISMLCAVSTLLSLIS</sequence>
<evidence type="ECO:0000313" key="9">
    <source>
        <dbReference type="Proteomes" id="UP000236146"/>
    </source>
</evidence>
<keyword evidence="2 8" id="KW-0808">Transferase</keyword>
<feature type="transmembrane region" description="Helical" evidence="7">
    <location>
        <begin position="146"/>
        <end position="166"/>
    </location>
</feature>
<protein>
    <recommendedName>
        <fullName evidence="6">1,4-dihydroxy-2-naphthoate octaprenyltransferase</fullName>
        <ecNumber evidence="6">2.5.1.74</ecNumber>
    </recommendedName>
</protein>
<dbReference type="GO" id="GO:0046428">
    <property type="term" value="F:1,4-dihydroxy-2-naphthoate polyprenyltransferase activity"/>
    <property type="evidence" value="ECO:0007669"/>
    <property type="project" value="UniProtKB-UniRule"/>
</dbReference>
<name>A0A2K1STI1_GARVA</name>
<feature type="transmembrane region" description="Helical" evidence="7">
    <location>
        <begin position="46"/>
        <end position="63"/>
    </location>
</feature>
<feature type="transmembrane region" description="Helical" evidence="7">
    <location>
        <begin position="12"/>
        <end position="34"/>
    </location>
</feature>
<feature type="transmembrane region" description="Helical" evidence="7">
    <location>
        <begin position="178"/>
        <end position="200"/>
    </location>
</feature>
<dbReference type="GO" id="GO:0016020">
    <property type="term" value="C:membrane"/>
    <property type="evidence" value="ECO:0007669"/>
    <property type="project" value="UniProtKB-SubCell"/>
</dbReference>
<dbReference type="Pfam" id="PF01040">
    <property type="entry name" value="UbiA"/>
    <property type="match status" value="1"/>
</dbReference>
<reference evidence="8 9" key="1">
    <citation type="submission" date="2016-10" db="EMBL/GenBank/DDBJ databases">
        <authorList>
            <person name="Varghese N."/>
        </authorList>
    </citation>
    <scope>NUCLEOTIDE SEQUENCE [LARGE SCALE GENOMIC DNA]</scope>
    <source>
        <strain evidence="8 9">KA00225</strain>
    </source>
</reference>
<dbReference type="CDD" id="cd13962">
    <property type="entry name" value="PT_UbiA_UBIAD1"/>
    <property type="match status" value="1"/>
</dbReference>
<comment type="subcellular location">
    <subcellularLocation>
        <location evidence="1">Membrane</location>
        <topology evidence="1">Multi-pass membrane protein</topology>
    </subcellularLocation>
</comment>
<keyword evidence="3 7" id="KW-0812">Transmembrane</keyword>
<evidence type="ECO:0000256" key="4">
    <source>
        <dbReference type="ARBA" id="ARBA00022989"/>
    </source>
</evidence>
<dbReference type="EC" id="2.5.1.74" evidence="6"/>
<dbReference type="PANTHER" id="PTHR13929:SF0">
    <property type="entry name" value="UBIA PRENYLTRANSFERASE DOMAIN-CONTAINING PROTEIN 1"/>
    <property type="match status" value="1"/>
</dbReference>
<evidence type="ECO:0000313" key="8">
    <source>
        <dbReference type="EMBL" id="PNS42829.1"/>
    </source>
</evidence>
<feature type="transmembrane region" description="Helical" evidence="7">
    <location>
        <begin position="358"/>
        <end position="378"/>
    </location>
</feature>
<evidence type="ECO:0000256" key="1">
    <source>
        <dbReference type="ARBA" id="ARBA00004141"/>
    </source>
</evidence>
<dbReference type="AlphaFoldDB" id="A0A2K1STI1"/>
<evidence type="ECO:0000256" key="2">
    <source>
        <dbReference type="ARBA" id="ARBA00022679"/>
    </source>
</evidence>
<accession>A0A2K1STI1</accession>
<organism evidence="8 9">
    <name type="scientific">Gardnerella vaginalis</name>
    <dbReference type="NCBI Taxonomy" id="2702"/>
    <lineage>
        <taxon>Bacteria</taxon>
        <taxon>Bacillati</taxon>
        <taxon>Actinomycetota</taxon>
        <taxon>Actinomycetes</taxon>
        <taxon>Bifidobacteriales</taxon>
        <taxon>Bifidobacteriaceae</taxon>
        <taxon>Gardnerella</taxon>
    </lineage>
</organism>
<evidence type="ECO:0000256" key="6">
    <source>
        <dbReference type="NCBIfam" id="TIGR00751"/>
    </source>
</evidence>
<comment type="caution">
    <text evidence="8">The sequence shown here is derived from an EMBL/GenBank/DDBJ whole genome shotgun (WGS) entry which is preliminary data.</text>
</comment>
<dbReference type="InterPro" id="IPR026046">
    <property type="entry name" value="UBIAD1"/>
</dbReference>
<dbReference type="InterPro" id="IPR000537">
    <property type="entry name" value="UbiA_prenyltransferase"/>
</dbReference>
<feature type="transmembrane region" description="Helical" evidence="7">
    <location>
        <begin position="325"/>
        <end position="346"/>
    </location>
</feature>
<dbReference type="GO" id="GO:0009234">
    <property type="term" value="P:menaquinone biosynthetic process"/>
    <property type="evidence" value="ECO:0007669"/>
    <property type="project" value="UniProtKB-UniRule"/>
</dbReference>
<feature type="transmembrane region" description="Helical" evidence="7">
    <location>
        <begin position="212"/>
        <end position="234"/>
    </location>
</feature>
<dbReference type="EMBL" id="MNLH01000009">
    <property type="protein sequence ID" value="PNS42829.1"/>
    <property type="molecule type" value="Genomic_DNA"/>
</dbReference>
<feature type="transmembrane region" description="Helical" evidence="7">
    <location>
        <begin position="263"/>
        <end position="285"/>
    </location>
</feature>
<evidence type="ECO:0000256" key="3">
    <source>
        <dbReference type="ARBA" id="ARBA00022692"/>
    </source>
</evidence>
<keyword evidence="4 7" id="KW-1133">Transmembrane helix</keyword>
<keyword evidence="5 7" id="KW-0472">Membrane</keyword>
<evidence type="ECO:0000256" key="7">
    <source>
        <dbReference type="SAM" id="Phobius"/>
    </source>
</evidence>